<comment type="caution">
    <text evidence="1">The sequence shown here is derived from an EMBL/GenBank/DDBJ whole genome shotgun (WGS) entry which is preliminary data.</text>
</comment>
<evidence type="ECO:0000313" key="1">
    <source>
        <dbReference type="EMBL" id="MFC4212157.1"/>
    </source>
</evidence>
<evidence type="ECO:0000313" key="2">
    <source>
        <dbReference type="Proteomes" id="UP001595789"/>
    </source>
</evidence>
<accession>A0ABV8PD12</accession>
<organism evidence="1 2">
    <name type="scientific">Pedobacter lithocola</name>
    <dbReference type="NCBI Taxonomy" id="1908239"/>
    <lineage>
        <taxon>Bacteria</taxon>
        <taxon>Pseudomonadati</taxon>
        <taxon>Bacteroidota</taxon>
        <taxon>Sphingobacteriia</taxon>
        <taxon>Sphingobacteriales</taxon>
        <taxon>Sphingobacteriaceae</taxon>
        <taxon>Pedobacter</taxon>
    </lineage>
</organism>
<reference evidence="2" key="1">
    <citation type="journal article" date="2019" name="Int. J. Syst. Evol. Microbiol.">
        <title>The Global Catalogue of Microorganisms (GCM) 10K type strain sequencing project: providing services to taxonomists for standard genome sequencing and annotation.</title>
        <authorList>
            <consortium name="The Broad Institute Genomics Platform"/>
            <consortium name="The Broad Institute Genome Sequencing Center for Infectious Disease"/>
            <person name="Wu L."/>
            <person name="Ma J."/>
        </authorList>
    </citation>
    <scope>NUCLEOTIDE SEQUENCE [LARGE SCALE GENOMIC DNA]</scope>
    <source>
        <strain evidence="2">CCM 8691</strain>
    </source>
</reference>
<proteinExistence type="predicted"/>
<dbReference type="Proteomes" id="UP001595789">
    <property type="component" value="Unassembled WGS sequence"/>
</dbReference>
<sequence>MKDNVLKVSVCIKSGYVIKLIRFLKISKCTRTLKLRPLNVGTIHKVAKYLTEDVTLAENERIYYIIAYAVQNNSREPSKRIVKWLHRNLGTTECNNILSVVYSQINPLAALKSFIMIRSLNVLDMRN</sequence>
<gene>
    <name evidence="1" type="ORF">ACFOWA_13235</name>
</gene>
<keyword evidence="2" id="KW-1185">Reference proteome</keyword>
<name>A0ABV8PD12_9SPHI</name>
<protein>
    <submittedName>
        <fullName evidence="1">Uncharacterized protein</fullName>
    </submittedName>
</protein>
<dbReference type="EMBL" id="JBHSBW010000011">
    <property type="protein sequence ID" value="MFC4212157.1"/>
    <property type="molecule type" value="Genomic_DNA"/>
</dbReference>
<dbReference type="RefSeq" id="WP_378985876.1">
    <property type="nucleotide sequence ID" value="NZ_JBHSBW010000011.1"/>
</dbReference>